<keyword evidence="1" id="KW-1133">Transmembrane helix</keyword>
<sequence length="92" mass="10392">MVQERVIRFLATGRTRRVLIAIRDATISPSIALVLISTTLIFPLTLYALLVWNTGPLMGVLMGVIFAAVYFLMTILFGIIFYYKDTRELPLP</sequence>
<keyword evidence="1" id="KW-0472">Membrane</keyword>
<dbReference type="OrthoDB" id="335743at2157"/>
<feature type="transmembrane region" description="Helical" evidence="1">
    <location>
        <begin position="31"/>
        <end position="52"/>
    </location>
</feature>
<dbReference type="EMBL" id="QKNY01000018">
    <property type="protein sequence ID" value="RJX41999.1"/>
    <property type="molecule type" value="Genomic_DNA"/>
</dbReference>
<organism evidence="2 3">
    <name type="scientific">Halonotius aquaticus</name>
    <dbReference type="NCBI Taxonomy" id="2216978"/>
    <lineage>
        <taxon>Archaea</taxon>
        <taxon>Methanobacteriati</taxon>
        <taxon>Methanobacteriota</taxon>
        <taxon>Stenosarchaea group</taxon>
        <taxon>Halobacteria</taxon>
        <taxon>Halobacteriales</taxon>
        <taxon>Haloferacaceae</taxon>
        <taxon>Halonotius</taxon>
    </lineage>
</organism>
<evidence type="ECO:0000313" key="2">
    <source>
        <dbReference type="EMBL" id="RJX41999.1"/>
    </source>
</evidence>
<feature type="transmembrane region" description="Helical" evidence="1">
    <location>
        <begin position="58"/>
        <end position="83"/>
    </location>
</feature>
<protein>
    <submittedName>
        <fullName evidence="2">Uncharacterized protein</fullName>
    </submittedName>
</protein>
<dbReference type="AlphaFoldDB" id="A0A3A6PKN4"/>
<keyword evidence="1" id="KW-0812">Transmembrane</keyword>
<gene>
    <name evidence="2" type="ORF">DM826_10080</name>
</gene>
<accession>A0A3A6PKN4</accession>
<proteinExistence type="predicted"/>
<evidence type="ECO:0000256" key="1">
    <source>
        <dbReference type="SAM" id="Phobius"/>
    </source>
</evidence>
<keyword evidence="3" id="KW-1185">Reference proteome</keyword>
<reference evidence="2 3" key="1">
    <citation type="submission" date="2018-06" db="EMBL/GenBank/DDBJ databases">
        <title>Halonotius sp. F13-13 a new haloarchaeeon isolated from a solar saltern from Isla Cristina, Huelva, Spain.</title>
        <authorList>
            <person name="Duran-Viseras A."/>
            <person name="Sanchez-Porro C."/>
            <person name="Ventosa A."/>
        </authorList>
    </citation>
    <scope>NUCLEOTIDE SEQUENCE [LARGE SCALE GENOMIC DNA]</scope>
    <source>
        <strain evidence="2 3">F13-13</strain>
    </source>
</reference>
<comment type="caution">
    <text evidence="2">The sequence shown here is derived from an EMBL/GenBank/DDBJ whole genome shotgun (WGS) entry which is preliminary data.</text>
</comment>
<dbReference type="RefSeq" id="WP_120103288.1">
    <property type="nucleotide sequence ID" value="NZ_QKNY01000018.1"/>
</dbReference>
<evidence type="ECO:0000313" key="3">
    <source>
        <dbReference type="Proteomes" id="UP000276588"/>
    </source>
</evidence>
<name>A0A3A6PKN4_9EURY</name>
<dbReference type="Proteomes" id="UP000276588">
    <property type="component" value="Unassembled WGS sequence"/>
</dbReference>